<feature type="region of interest" description="Disordered" evidence="1">
    <location>
        <begin position="1"/>
        <end position="46"/>
    </location>
</feature>
<evidence type="ECO:0000313" key="3">
    <source>
        <dbReference type="Proteomes" id="UP000305874"/>
    </source>
</evidence>
<dbReference type="Proteomes" id="UP000305874">
    <property type="component" value="Unassembled WGS sequence"/>
</dbReference>
<name>A0A5S3Z8K0_9GAMM</name>
<sequence>MSLVKKALAKAAAQKQARQEADNKAAPVNSTPAPDSPAQDKQAVADDGPSRYEFFKAAIESDLGQLKTIDDVADKASYKSEALERNEYLAYISEYRLSGQSFPNTVLAWVFIWLVDLKRWDAVLELLPLMVEQKQPLPTAFNTKHWPTFLIDQLYDEGNYYLNKGAEAVSDSGIALVMHRLIAQLLTQDWSGSEVVGGKLYAMAAKLEQSQHNLGYALQFAVQATLINDGAGVKKLARDVAKQLNVSIDI</sequence>
<comment type="caution">
    <text evidence="2">The sequence shown here is derived from an EMBL/GenBank/DDBJ whole genome shotgun (WGS) entry which is preliminary data.</text>
</comment>
<dbReference type="GO" id="GO:0004519">
    <property type="term" value="F:endonuclease activity"/>
    <property type="evidence" value="ECO:0007669"/>
    <property type="project" value="InterPro"/>
</dbReference>
<dbReference type="GO" id="GO:0003677">
    <property type="term" value="F:DNA binding"/>
    <property type="evidence" value="ECO:0007669"/>
    <property type="project" value="InterPro"/>
</dbReference>
<proteinExistence type="predicted"/>
<dbReference type="Pfam" id="PF05944">
    <property type="entry name" value="Phage_term_smal"/>
    <property type="match status" value="1"/>
</dbReference>
<evidence type="ECO:0000313" key="2">
    <source>
        <dbReference type="EMBL" id="TMP88523.1"/>
    </source>
</evidence>
<reference evidence="3" key="2">
    <citation type="submission" date="2019-06" db="EMBL/GenBank/DDBJ databases">
        <title>Co-occurence of chitin degradation, pigmentation and bioactivity in marine Pseudoalteromonas.</title>
        <authorList>
            <person name="Sonnenschein E.C."/>
            <person name="Bech P.K."/>
        </authorList>
    </citation>
    <scope>NUCLEOTIDE SEQUENCE [LARGE SCALE GENOMIC DNA]</scope>
    <source>
        <strain evidence="3">S2897</strain>
    </source>
</reference>
<evidence type="ECO:0000256" key="1">
    <source>
        <dbReference type="SAM" id="MobiDB-lite"/>
    </source>
</evidence>
<dbReference type="RefSeq" id="WP_138547394.1">
    <property type="nucleotide sequence ID" value="NZ_PNCG01000002.1"/>
</dbReference>
<feature type="compositionally biased region" description="Low complexity" evidence="1">
    <location>
        <begin position="1"/>
        <end position="16"/>
    </location>
</feature>
<organism evidence="2 3">
    <name type="scientific">Pseudoalteromonas ruthenica</name>
    <dbReference type="NCBI Taxonomy" id="151081"/>
    <lineage>
        <taxon>Bacteria</taxon>
        <taxon>Pseudomonadati</taxon>
        <taxon>Pseudomonadota</taxon>
        <taxon>Gammaproteobacteria</taxon>
        <taxon>Alteromonadales</taxon>
        <taxon>Pseudoalteromonadaceae</taxon>
        <taxon>Pseudoalteromonas</taxon>
    </lineage>
</organism>
<accession>A0A5S3Z8K0</accession>
<reference evidence="2 3" key="1">
    <citation type="submission" date="2017-12" db="EMBL/GenBank/DDBJ databases">
        <authorList>
            <person name="Paulsen S."/>
            <person name="Gram L.K."/>
        </authorList>
    </citation>
    <scope>NUCLEOTIDE SEQUENCE [LARGE SCALE GENOMIC DNA]</scope>
    <source>
        <strain evidence="2 3">S2897</strain>
    </source>
</reference>
<dbReference type="EMBL" id="PNCG01000002">
    <property type="protein sequence ID" value="TMP88523.1"/>
    <property type="molecule type" value="Genomic_DNA"/>
</dbReference>
<dbReference type="AlphaFoldDB" id="A0A5S3Z8K0"/>
<protein>
    <submittedName>
        <fullName evidence="2">Terminase</fullName>
    </submittedName>
</protein>
<gene>
    <name evidence="2" type="ORF">CWC05_03580</name>
</gene>
<dbReference type="InterPro" id="IPR010270">
    <property type="entry name" value="Phage_P2_GpM"/>
</dbReference>